<dbReference type="InterPro" id="IPR000477">
    <property type="entry name" value="RT_dom"/>
</dbReference>
<organism evidence="2 3">
    <name type="scientific">Quercus suber</name>
    <name type="common">Cork oak</name>
    <dbReference type="NCBI Taxonomy" id="58331"/>
    <lineage>
        <taxon>Eukaryota</taxon>
        <taxon>Viridiplantae</taxon>
        <taxon>Streptophyta</taxon>
        <taxon>Embryophyta</taxon>
        <taxon>Tracheophyta</taxon>
        <taxon>Spermatophyta</taxon>
        <taxon>Magnoliopsida</taxon>
        <taxon>eudicotyledons</taxon>
        <taxon>Gunneridae</taxon>
        <taxon>Pentapetalae</taxon>
        <taxon>rosids</taxon>
        <taxon>fabids</taxon>
        <taxon>Fagales</taxon>
        <taxon>Fagaceae</taxon>
        <taxon>Quercus</taxon>
    </lineage>
</organism>
<dbReference type="EMBL" id="PKMF04000324">
    <property type="protein sequence ID" value="KAK7837690.1"/>
    <property type="molecule type" value="Genomic_DNA"/>
</dbReference>
<dbReference type="PANTHER" id="PTHR33116">
    <property type="entry name" value="REVERSE TRANSCRIPTASE ZINC-BINDING DOMAIN-CONTAINING PROTEIN-RELATED-RELATED"/>
    <property type="match status" value="1"/>
</dbReference>
<dbReference type="AlphaFoldDB" id="A0AAW0KG24"/>
<reference evidence="2 3" key="1">
    <citation type="journal article" date="2018" name="Sci. Data">
        <title>The draft genome sequence of cork oak.</title>
        <authorList>
            <person name="Ramos A.M."/>
            <person name="Usie A."/>
            <person name="Barbosa P."/>
            <person name="Barros P.M."/>
            <person name="Capote T."/>
            <person name="Chaves I."/>
            <person name="Simoes F."/>
            <person name="Abreu I."/>
            <person name="Carrasquinho I."/>
            <person name="Faro C."/>
            <person name="Guimaraes J.B."/>
            <person name="Mendonca D."/>
            <person name="Nobrega F."/>
            <person name="Rodrigues L."/>
            <person name="Saibo N.J.M."/>
            <person name="Varela M.C."/>
            <person name="Egas C."/>
            <person name="Matos J."/>
            <person name="Miguel C.M."/>
            <person name="Oliveira M.M."/>
            <person name="Ricardo C.P."/>
            <person name="Goncalves S."/>
        </authorList>
    </citation>
    <scope>NUCLEOTIDE SEQUENCE [LARGE SCALE GENOMIC DNA]</scope>
    <source>
        <strain evidence="3">cv. HL8</strain>
    </source>
</reference>
<dbReference type="SUPFAM" id="SSF56672">
    <property type="entry name" value="DNA/RNA polymerases"/>
    <property type="match status" value="1"/>
</dbReference>
<accession>A0AAW0KG24</accession>
<proteinExistence type="predicted"/>
<keyword evidence="3" id="KW-1185">Reference proteome</keyword>
<dbReference type="Proteomes" id="UP000237347">
    <property type="component" value="Unassembled WGS sequence"/>
</dbReference>
<evidence type="ECO:0000313" key="3">
    <source>
        <dbReference type="Proteomes" id="UP000237347"/>
    </source>
</evidence>
<protein>
    <recommendedName>
        <fullName evidence="1">Reverse transcriptase domain-containing protein</fullName>
    </recommendedName>
</protein>
<evidence type="ECO:0000313" key="2">
    <source>
        <dbReference type="EMBL" id="KAK7837690.1"/>
    </source>
</evidence>
<evidence type="ECO:0000259" key="1">
    <source>
        <dbReference type="PROSITE" id="PS50878"/>
    </source>
</evidence>
<dbReference type="InterPro" id="IPR026960">
    <property type="entry name" value="RVT-Znf"/>
</dbReference>
<feature type="domain" description="Reverse transcriptase" evidence="1">
    <location>
        <begin position="317"/>
        <end position="587"/>
    </location>
</feature>
<dbReference type="PANTHER" id="PTHR33116:SF86">
    <property type="entry name" value="REVERSE TRANSCRIPTASE DOMAIN-CONTAINING PROTEIN"/>
    <property type="match status" value="1"/>
</dbReference>
<comment type="caution">
    <text evidence="2">The sequence shown here is derived from an EMBL/GenBank/DDBJ whole genome shotgun (WGS) entry which is preliminary data.</text>
</comment>
<dbReference type="CDD" id="cd01650">
    <property type="entry name" value="RT_nLTR_like"/>
    <property type="match status" value="1"/>
</dbReference>
<dbReference type="Pfam" id="PF13966">
    <property type="entry name" value="zf-RVT"/>
    <property type="match status" value="1"/>
</dbReference>
<dbReference type="PROSITE" id="PS50878">
    <property type="entry name" value="RT_POL"/>
    <property type="match status" value="1"/>
</dbReference>
<gene>
    <name evidence="2" type="ORF">CFP56_020890</name>
</gene>
<dbReference type="Pfam" id="PF00078">
    <property type="entry name" value="RVT_1"/>
    <property type="match status" value="1"/>
</dbReference>
<sequence length="1053" mass="120713">MEILSGQPLRLTLEISRKMMALRMEAVQWKLRDRAVATVDWILKFPTARLHHLPESSSDHKPLWLVSDDLQSRFNRALKPFRFEAMWLKDERCEGVVHSVWDKSSRGDPVSKVLRKVEECQTQLKLWDKNVFGNVRRELARNRKLLITAEGDSMAGRNHARVKFLSEEISRLMDCEERLWSQRSKTEWLRYGDQNTKYFHCRATERNKKNFIPGLEDAQGVWMEEEEKIGEMLTSYYSNLFATVNPTELDTVLSGVQPRVSDSMNTELLKPFRMEEVHTALKQMKPDTAPGPDGLPPLFYKNFWDKVGGEVSEAVLSMLNSGTLPPNLNHTFISLIPKIKSPRKVTEFRPISLCNVLYKLIAKVLANRLKPMLPRLISESQSAFMSERLITDNILIAHETLHYLKSKRTGKTGYMSMKLDMSKAYDRVEWVYLEKIMEKMGFDKKWINLITMCIRSVTYSIMLNGQPHGLITPTRGLRQGDPLSPYLFLLVTEGLHALFEEAKDNGEIEGVSLCPSGPRISHLLFADDSLVFCKATVAESVKVQSILYKYELASGQSINRGKTNLFFSSNTRPEVQAAIKTFLGIPAIQRYEQYLGLPSLVGRAKKKSFSLIKEKIWKKLKGWKEKLLSQAGREILVKAVIQAIPTFTMSCFKLPKGLISEIETLIRKFWWGYRGDQKKIHWISWGKLCQPKKEGGLGFKELIKFNDSLLAKQIWRLGNNEGCLFHRVFKAKFFPNCSVYDCEVSTKGSYAWKSIIQAKHVMELGSVWRIGDGKSVKIRGDRWLPLNSASKIVSPVVALPPGAMVCDIIDQNEHQWKSELIAQEFLPHEANIIKGIPLSDRNIPDKQVWNASSHGVYTTRSAYKLLALAERNKVPTCSTNRGSSNIWREIWSLQVPYKVRHLIWRAANEALPTLCNLQRRRVVQSACCQNCRAACEDTVHALWGCHRLVVVWEKDAELMKCTRHKFSVFADLLELVFSLRDRTDVNLLCTIMWQIWNRRNSARVGDSIVEFNHIRAKAEELVMDFQSAQVLEQRLSTVCASAGRWRPPSPPPL</sequence>
<dbReference type="InterPro" id="IPR043502">
    <property type="entry name" value="DNA/RNA_pol_sf"/>
</dbReference>
<name>A0AAW0KG24_QUESU</name>